<dbReference type="Pfam" id="PF07603">
    <property type="entry name" value="Lcl_C"/>
    <property type="match status" value="1"/>
</dbReference>
<evidence type="ECO:0000259" key="1">
    <source>
        <dbReference type="Pfam" id="PF07589"/>
    </source>
</evidence>
<protein>
    <submittedName>
        <fullName evidence="3">Uncharacterized protein</fullName>
    </submittedName>
</protein>
<dbReference type="InterPro" id="IPR011460">
    <property type="entry name" value="Lcl_C"/>
</dbReference>
<dbReference type="Pfam" id="PF07589">
    <property type="entry name" value="PEP-CTERM"/>
    <property type="match status" value="1"/>
</dbReference>
<dbReference type="Proteomes" id="UP000197446">
    <property type="component" value="Unassembled WGS sequence"/>
</dbReference>
<reference evidence="3 4" key="1">
    <citation type="journal article" date="2007" name="Int. J. Syst. Evol. Microbiol.">
        <title>Description of Pelomonas aquatica sp. nov. and Pelomonas puraquae sp. nov., isolated from industrial and haemodialysis water.</title>
        <authorList>
            <person name="Gomila M."/>
            <person name="Bowien B."/>
            <person name="Falsen E."/>
            <person name="Moore E.R."/>
            <person name="Lalucat J."/>
        </authorList>
    </citation>
    <scope>NUCLEOTIDE SEQUENCE [LARGE SCALE GENOMIC DNA]</scope>
    <source>
        <strain evidence="3 4">CCUG 52769</strain>
    </source>
</reference>
<name>A0A254N930_9BURK</name>
<comment type="caution">
    <text evidence="3">The sequence shown here is derived from an EMBL/GenBank/DDBJ whole genome shotgun (WGS) entry which is preliminary data.</text>
</comment>
<dbReference type="InterPro" id="IPR013424">
    <property type="entry name" value="Ice-binding_C"/>
</dbReference>
<proteinExistence type="predicted"/>
<feature type="domain" description="Ice-binding protein C-terminal" evidence="1">
    <location>
        <begin position="222"/>
        <end position="244"/>
    </location>
</feature>
<accession>A0A254N930</accession>
<evidence type="ECO:0000259" key="2">
    <source>
        <dbReference type="Pfam" id="PF07603"/>
    </source>
</evidence>
<gene>
    <name evidence="3" type="ORF">CDO81_16140</name>
</gene>
<dbReference type="NCBIfam" id="TIGR02595">
    <property type="entry name" value="PEP_CTERM"/>
    <property type="match status" value="1"/>
</dbReference>
<organism evidence="3 4">
    <name type="scientific">Roseateles puraquae</name>
    <dbReference type="NCBI Taxonomy" id="431059"/>
    <lineage>
        <taxon>Bacteria</taxon>
        <taxon>Pseudomonadati</taxon>
        <taxon>Pseudomonadota</taxon>
        <taxon>Betaproteobacteria</taxon>
        <taxon>Burkholderiales</taxon>
        <taxon>Sphaerotilaceae</taxon>
        <taxon>Roseateles</taxon>
    </lineage>
</organism>
<sequence>MPLDLAVRPRTNPLVRAGRVCRPCVPPSAHATRSRSHMTKTKLFAGLAAGLLTLGSAQAALLPRANGTMVYDTVTDLTWLTDATLGGLRTQADAKAWAEGLSFGGFDDWRLPTVAPVNGIALQLDYAEDGSTDIGLNNAGRNTELGHLFHVSLGNSSGSLTQTGSFIGLADPANPIGPVFWTSTASEPGWALAFFMGMGAQEQLSTDTLAQAWAVRVGDVAAVPEPGSLVLMLGGLLAIATRRRRA</sequence>
<keyword evidence="4" id="KW-1185">Reference proteome</keyword>
<dbReference type="AlphaFoldDB" id="A0A254N930"/>
<evidence type="ECO:0000313" key="3">
    <source>
        <dbReference type="EMBL" id="OWR03322.1"/>
    </source>
</evidence>
<evidence type="ECO:0000313" key="4">
    <source>
        <dbReference type="Proteomes" id="UP000197446"/>
    </source>
</evidence>
<dbReference type="EMBL" id="NISI01000006">
    <property type="protein sequence ID" value="OWR03322.1"/>
    <property type="molecule type" value="Genomic_DNA"/>
</dbReference>
<feature type="domain" description="Lcl C-terminal" evidence="2">
    <location>
        <begin position="69"/>
        <end position="216"/>
    </location>
</feature>